<evidence type="ECO:0000256" key="5">
    <source>
        <dbReference type="ARBA" id="ARBA00023016"/>
    </source>
</evidence>
<evidence type="ECO:0000256" key="3">
    <source>
        <dbReference type="ARBA" id="ARBA00011738"/>
    </source>
</evidence>
<dbReference type="RefSeq" id="WP_218320064.1">
    <property type="nucleotide sequence ID" value="NZ_JAEEGC010000037.1"/>
</dbReference>
<dbReference type="GO" id="GO:0000774">
    <property type="term" value="F:adenyl-nucleotide exchange factor activity"/>
    <property type="evidence" value="ECO:0007669"/>
    <property type="project" value="InterPro"/>
</dbReference>
<dbReference type="GO" id="GO:0006457">
    <property type="term" value="P:protein folding"/>
    <property type="evidence" value="ECO:0007669"/>
    <property type="project" value="InterPro"/>
</dbReference>
<comment type="caution">
    <text evidence="12">The sequence shown here is derived from an EMBL/GenBank/DDBJ whole genome shotgun (WGS) entry which is preliminary data.</text>
</comment>
<dbReference type="NCBIfam" id="NF010757">
    <property type="entry name" value="PRK14160.1"/>
    <property type="match status" value="1"/>
</dbReference>
<evidence type="ECO:0000256" key="8">
    <source>
        <dbReference type="ARBA" id="ARBA00072274"/>
    </source>
</evidence>
<evidence type="ECO:0000256" key="2">
    <source>
        <dbReference type="ARBA" id="ARBA00009054"/>
    </source>
</evidence>
<dbReference type="InterPro" id="IPR000740">
    <property type="entry name" value="GrpE"/>
</dbReference>
<dbReference type="CDD" id="cd00446">
    <property type="entry name" value="GrpE"/>
    <property type="match status" value="1"/>
</dbReference>
<comment type="subunit">
    <text evidence="3 10">Homodimer.</text>
</comment>
<feature type="compositionally biased region" description="Basic and acidic residues" evidence="11">
    <location>
        <begin position="1"/>
        <end position="10"/>
    </location>
</feature>
<comment type="similarity">
    <text evidence="2 10">Belongs to the GrpE family.</text>
</comment>
<dbReference type="GO" id="GO:0005737">
    <property type="term" value="C:cytoplasm"/>
    <property type="evidence" value="ECO:0007669"/>
    <property type="project" value="UniProtKB-SubCell"/>
</dbReference>
<feature type="compositionally biased region" description="Acidic residues" evidence="11">
    <location>
        <begin position="47"/>
        <end position="59"/>
    </location>
</feature>
<evidence type="ECO:0000256" key="11">
    <source>
        <dbReference type="SAM" id="MobiDB-lite"/>
    </source>
</evidence>
<keyword evidence="13" id="KW-1185">Reference proteome</keyword>
<dbReference type="PANTHER" id="PTHR21237">
    <property type="entry name" value="GRPE PROTEIN"/>
    <property type="match status" value="1"/>
</dbReference>
<dbReference type="EMBL" id="JAEEGC010000037">
    <property type="protein sequence ID" value="MBV7273033.1"/>
    <property type="molecule type" value="Genomic_DNA"/>
</dbReference>
<keyword evidence="6 10" id="KW-0143">Chaperone</keyword>
<protein>
    <recommendedName>
        <fullName evidence="8 10">Protein GrpE</fullName>
    </recommendedName>
    <alternativeName>
        <fullName evidence="9 10">HSP-70 cofactor</fullName>
    </alternativeName>
</protein>
<reference evidence="12" key="1">
    <citation type="submission" date="2020-12" db="EMBL/GenBank/DDBJ databases">
        <title>Clostridium thailandense sp. nov., a novel acetogenic bacterium isolated from peat land soil in Thailand.</title>
        <authorList>
            <person name="Chaikitkaew S."/>
            <person name="Birkeland N.K."/>
        </authorList>
    </citation>
    <scope>NUCLEOTIDE SEQUENCE</scope>
    <source>
        <strain evidence="12">PL3</strain>
    </source>
</reference>
<evidence type="ECO:0000313" key="13">
    <source>
        <dbReference type="Proteomes" id="UP000694308"/>
    </source>
</evidence>
<dbReference type="PROSITE" id="PS01071">
    <property type="entry name" value="GRPE"/>
    <property type="match status" value="1"/>
</dbReference>
<dbReference type="AlphaFoldDB" id="A0A949X3W5"/>
<dbReference type="GO" id="GO:0051087">
    <property type="term" value="F:protein-folding chaperone binding"/>
    <property type="evidence" value="ECO:0007669"/>
    <property type="project" value="InterPro"/>
</dbReference>
<evidence type="ECO:0000256" key="9">
    <source>
        <dbReference type="ARBA" id="ARBA00076414"/>
    </source>
</evidence>
<evidence type="ECO:0000256" key="1">
    <source>
        <dbReference type="ARBA" id="ARBA00004496"/>
    </source>
</evidence>
<dbReference type="FunFam" id="2.30.22.10:FF:000001">
    <property type="entry name" value="Protein GrpE"/>
    <property type="match status" value="1"/>
</dbReference>
<dbReference type="GO" id="GO:0051082">
    <property type="term" value="F:unfolded protein binding"/>
    <property type="evidence" value="ECO:0007669"/>
    <property type="project" value="TreeGrafter"/>
</dbReference>
<evidence type="ECO:0000313" key="12">
    <source>
        <dbReference type="EMBL" id="MBV7273033.1"/>
    </source>
</evidence>
<feature type="region of interest" description="Disordered" evidence="11">
    <location>
        <begin position="1"/>
        <end position="63"/>
    </location>
</feature>
<keyword evidence="5 10" id="KW-0346">Stress response</keyword>
<evidence type="ECO:0000256" key="7">
    <source>
        <dbReference type="ARBA" id="ARBA00053401"/>
    </source>
</evidence>
<evidence type="ECO:0000256" key="4">
    <source>
        <dbReference type="ARBA" id="ARBA00022490"/>
    </source>
</evidence>
<evidence type="ECO:0000256" key="10">
    <source>
        <dbReference type="HAMAP-Rule" id="MF_01151"/>
    </source>
</evidence>
<comment type="subcellular location">
    <subcellularLocation>
        <location evidence="1 10">Cytoplasm</location>
    </subcellularLocation>
</comment>
<dbReference type="HAMAP" id="MF_01151">
    <property type="entry name" value="GrpE"/>
    <property type="match status" value="1"/>
</dbReference>
<accession>A0A949X3W5</accession>
<organism evidence="12 13">
    <name type="scientific">Clostridium thailandense</name>
    <dbReference type="NCBI Taxonomy" id="2794346"/>
    <lineage>
        <taxon>Bacteria</taxon>
        <taxon>Bacillati</taxon>
        <taxon>Bacillota</taxon>
        <taxon>Clostridia</taxon>
        <taxon>Eubacteriales</taxon>
        <taxon>Clostridiaceae</taxon>
        <taxon>Clostridium</taxon>
    </lineage>
</organism>
<gene>
    <name evidence="10 12" type="primary">grpE</name>
    <name evidence="12" type="ORF">I6U48_08925</name>
</gene>
<sequence>MFNEKEKKVEENEEIDLLEKEEDLQESSDVKENQSEEDLSKENKDTSEEENLEQEDTLEELEKSVKDLKYENKKLSDENSKLNSELEALKDRLVRTTSEYDNFRKRSAKEKEGIYTDACEDVLKEMLPVFDNLERAISVEGSIEDLKKGIEMTIRQFGNALEKLNVEEISTEGEFDPHLHNAVMHIDDEQYGVNSIVEVFQKGYKKGEKVLRYSMVKVAN</sequence>
<dbReference type="GO" id="GO:0042803">
    <property type="term" value="F:protein homodimerization activity"/>
    <property type="evidence" value="ECO:0007669"/>
    <property type="project" value="InterPro"/>
</dbReference>
<feature type="compositionally biased region" description="Acidic residues" evidence="11">
    <location>
        <begin position="11"/>
        <end position="26"/>
    </location>
</feature>
<name>A0A949X3W5_9CLOT</name>
<comment type="function">
    <text evidence="7 10">Participates actively in the response to hyperosmotic and heat shock by preventing the aggregation of stress-denatured proteins, in association with DnaK and GrpE. It is the nucleotide exchange factor for DnaK and may function as a thermosensor. Unfolded proteins bind initially to DnaJ; upon interaction with the DnaJ-bound protein, DnaK hydrolyzes its bound ATP, resulting in the formation of a stable complex. GrpE releases ADP from DnaK; ATP binding to DnaK triggers the release of the substrate protein, thus completing the reaction cycle. Several rounds of ATP-dependent interactions between DnaJ, DnaK and GrpE are required for fully efficient folding.</text>
</comment>
<dbReference type="Proteomes" id="UP000694308">
    <property type="component" value="Unassembled WGS sequence"/>
</dbReference>
<proteinExistence type="inferred from homology"/>
<keyword evidence="4 10" id="KW-0963">Cytoplasm</keyword>
<feature type="compositionally biased region" description="Basic and acidic residues" evidence="11">
    <location>
        <begin position="28"/>
        <end position="46"/>
    </location>
</feature>
<dbReference type="PANTHER" id="PTHR21237:SF23">
    <property type="entry name" value="GRPE PROTEIN HOMOLOG, MITOCHONDRIAL"/>
    <property type="match status" value="1"/>
</dbReference>
<evidence type="ECO:0000256" key="6">
    <source>
        <dbReference type="ARBA" id="ARBA00023186"/>
    </source>
</evidence>
<dbReference type="Pfam" id="PF01025">
    <property type="entry name" value="GrpE"/>
    <property type="match status" value="1"/>
</dbReference>